<feature type="domain" description="EamA" evidence="3">
    <location>
        <begin position="14"/>
        <end position="147"/>
    </location>
</feature>
<dbReference type="Proteomes" id="UP000824261">
    <property type="component" value="Unassembled WGS sequence"/>
</dbReference>
<feature type="transmembrane region" description="Helical" evidence="2">
    <location>
        <begin position="249"/>
        <end position="270"/>
    </location>
</feature>
<keyword evidence="2" id="KW-1133">Transmembrane helix</keyword>
<feature type="transmembrane region" description="Helical" evidence="2">
    <location>
        <begin position="102"/>
        <end position="122"/>
    </location>
</feature>
<reference evidence="4" key="1">
    <citation type="submission" date="2020-10" db="EMBL/GenBank/DDBJ databases">
        <authorList>
            <person name="Gilroy R."/>
        </authorList>
    </citation>
    <scope>NUCLEOTIDE SEQUENCE</scope>
    <source>
        <strain evidence="4">ChiGjej1B1-2707</strain>
    </source>
</reference>
<feature type="transmembrane region" description="Helical" evidence="2">
    <location>
        <begin position="43"/>
        <end position="64"/>
    </location>
</feature>
<dbReference type="InterPro" id="IPR000620">
    <property type="entry name" value="EamA_dom"/>
</dbReference>
<feature type="transmembrane region" description="Helical" evidence="2">
    <location>
        <begin position="76"/>
        <end position="96"/>
    </location>
</feature>
<evidence type="ECO:0000313" key="5">
    <source>
        <dbReference type="Proteomes" id="UP000824261"/>
    </source>
</evidence>
<dbReference type="PANTHER" id="PTHR22911:SF137">
    <property type="entry name" value="SOLUTE CARRIER FAMILY 35 MEMBER G2-RELATED"/>
    <property type="match status" value="1"/>
</dbReference>
<protein>
    <submittedName>
        <fullName evidence="4">DMT family transporter</fullName>
    </submittedName>
</protein>
<feature type="transmembrane region" description="Helical" evidence="2">
    <location>
        <begin position="223"/>
        <end position="242"/>
    </location>
</feature>
<keyword evidence="2" id="KW-0812">Transmembrane</keyword>
<dbReference type="PANTHER" id="PTHR22911">
    <property type="entry name" value="ACYL-MALONYL CONDENSING ENZYME-RELATED"/>
    <property type="match status" value="1"/>
</dbReference>
<name>A0A9D0ZZ93_9ACTN</name>
<gene>
    <name evidence="4" type="ORF">IAA69_03220</name>
</gene>
<dbReference type="AlphaFoldDB" id="A0A9D0ZZ93"/>
<dbReference type="EMBL" id="DVGB01000039">
    <property type="protein sequence ID" value="HIR01254.1"/>
    <property type="molecule type" value="Genomic_DNA"/>
</dbReference>
<keyword evidence="2" id="KW-0472">Membrane</keyword>
<feature type="transmembrane region" description="Helical" evidence="2">
    <location>
        <begin position="192"/>
        <end position="211"/>
    </location>
</feature>
<accession>A0A9D0ZZ93</accession>
<feature type="domain" description="EamA" evidence="3">
    <location>
        <begin position="160"/>
        <end position="291"/>
    </location>
</feature>
<dbReference type="GO" id="GO:0016020">
    <property type="term" value="C:membrane"/>
    <property type="evidence" value="ECO:0007669"/>
    <property type="project" value="InterPro"/>
</dbReference>
<proteinExistence type="inferred from homology"/>
<evidence type="ECO:0000259" key="3">
    <source>
        <dbReference type="Pfam" id="PF00892"/>
    </source>
</evidence>
<dbReference type="InterPro" id="IPR037185">
    <property type="entry name" value="EmrE-like"/>
</dbReference>
<comment type="caution">
    <text evidence="4">The sequence shown here is derived from an EMBL/GenBank/DDBJ whole genome shotgun (WGS) entry which is preliminary data.</text>
</comment>
<evidence type="ECO:0000313" key="4">
    <source>
        <dbReference type="EMBL" id="HIR01254.1"/>
    </source>
</evidence>
<comment type="similarity">
    <text evidence="1">Belongs to the EamA transporter family.</text>
</comment>
<feature type="transmembrane region" description="Helical" evidence="2">
    <location>
        <begin position="276"/>
        <end position="299"/>
    </location>
</feature>
<feature type="transmembrane region" description="Helical" evidence="2">
    <location>
        <begin position="134"/>
        <end position="154"/>
    </location>
</feature>
<feature type="transmembrane region" description="Helical" evidence="2">
    <location>
        <begin position="12"/>
        <end position="37"/>
    </location>
</feature>
<reference evidence="4" key="2">
    <citation type="journal article" date="2021" name="PeerJ">
        <title>Extensive microbial diversity within the chicken gut microbiome revealed by metagenomics and culture.</title>
        <authorList>
            <person name="Gilroy R."/>
            <person name="Ravi A."/>
            <person name="Getino M."/>
            <person name="Pursley I."/>
            <person name="Horton D.L."/>
            <person name="Alikhan N.F."/>
            <person name="Baker D."/>
            <person name="Gharbi K."/>
            <person name="Hall N."/>
            <person name="Watson M."/>
            <person name="Adriaenssens E.M."/>
            <person name="Foster-Nyarko E."/>
            <person name="Jarju S."/>
            <person name="Secka A."/>
            <person name="Antonio M."/>
            <person name="Oren A."/>
            <person name="Chaudhuri R.R."/>
            <person name="La Ragione R."/>
            <person name="Hildebrand F."/>
            <person name="Pallen M.J."/>
        </authorList>
    </citation>
    <scope>NUCLEOTIDE SEQUENCE</scope>
    <source>
        <strain evidence="4">ChiGjej1B1-2707</strain>
    </source>
</reference>
<evidence type="ECO:0000256" key="1">
    <source>
        <dbReference type="ARBA" id="ARBA00007362"/>
    </source>
</evidence>
<dbReference type="SUPFAM" id="SSF103481">
    <property type="entry name" value="Multidrug resistance efflux transporter EmrE"/>
    <property type="match status" value="2"/>
</dbReference>
<feature type="transmembrane region" description="Helical" evidence="2">
    <location>
        <begin position="160"/>
        <end position="180"/>
    </location>
</feature>
<organism evidence="4 5">
    <name type="scientific">Candidatus Aveggerthella stercoripullorum</name>
    <dbReference type="NCBI Taxonomy" id="2840688"/>
    <lineage>
        <taxon>Bacteria</taxon>
        <taxon>Bacillati</taxon>
        <taxon>Actinomycetota</taxon>
        <taxon>Coriobacteriia</taxon>
        <taxon>Eggerthellales</taxon>
        <taxon>Eggerthellaceae</taxon>
        <taxon>Eggerthellaceae incertae sedis</taxon>
        <taxon>Candidatus Aveggerthella</taxon>
    </lineage>
</organism>
<dbReference type="Pfam" id="PF00892">
    <property type="entry name" value="EamA"/>
    <property type="match status" value="2"/>
</dbReference>
<evidence type="ECO:0000256" key="2">
    <source>
        <dbReference type="SAM" id="Phobius"/>
    </source>
</evidence>
<sequence>MRAMGGSVFKYSGLVFLGGVGYGIMATITKTGLAAGFDWTELVASQAFCGAALFLAVFAVSLVRGKRPFKPTKRELASMLLLGACSFSVSVLYNAALPGMPAAVATTFLFQYTWMGIVVQVIATRRPPNRFEVASAVTIVIGMLLVSGVVGEVPEGVEPWSVTLCLLAALVMAVYMYLSARVAVGREPVERGMFVCFGACVLAFAVCPTFFTGGALQEGVWHYGLFLGAAGLVIPVILFGIGTPHISTGLATIMASSELPTGVIVSMLVLGEDITLLQAAGVVIILCGVVISQVPNFLISRGLKAPR</sequence>